<proteinExistence type="predicted"/>
<dbReference type="SMART" id="SM00860">
    <property type="entry name" value="SMI1_KNR4"/>
    <property type="match status" value="1"/>
</dbReference>
<name>A0A7X0UC51_9BURK</name>
<sequence length="166" mass="18173">MNHQQRLNALIARVDQVAHQSEGEYSVQWAGASSQAAITELEQALGVRISGSFRDFIVQTGGGGLDSLCISTIPAHGPLGGLGTVHGDTLRYRQGWPAPLPAHLVVIQRSQDDNEPFCLDTSRVQDGENPVVLFYHQSTGRVEPIAASFTAFLEDYLEPYWEDLPE</sequence>
<accession>A0A7X0UC51</accession>
<dbReference type="InterPro" id="IPR018958">
    <property type="entry name" value="Knr4/Smi1-like_dom"/>
</dbReference>
<feature type="domain" description="Knr4/Smi1-like" evidence="1">
    <location>
        <begin position="32"/>
        <end position="155"/>
    </location>
</feature>
<dbReference type="EMBL" id="JACHLK010000016">
    <property type="protein sequence ID" value="MBB6563041.1"/>
    <property type="molecule type" value="Genomic_DNA"/>
</dbReference>
<dbReference type="Proteomes" id="UP000575083">
    <property type="component" value="Unassembled WGS sequence"/>
</dbReference>
<evidence type="ECO:0000313" key="2">
    <source>
        <dbReference type="EMBL" id="MBB6563041.1"/>
    </source>
</evidence>
<dbReference type="SUPFAM" id="SSF160631">
    <property type="entry name" value="SMI1/KNR4-like"/>
    <property type="match status" value="1"/>
</dbReference>
<dbReference type="Gene3D" id="3.40.1580.10">
    <property type="entry name" value="SMI1/KNR4-like"/>
    <property type="match status" value="1"/>
</dbReference>
<dbReference type="InterPro" id="IPR037883">
    <property type="entry name" value="Knr4/Smi1-like_sf"/>
</dbReference>
<keyword evidence="3" id="KW-1185">Reference proteome</keyword>
<comment type="caution">
    <text evidence="2">The sequence shown here is derived from an EMBL/GenBank/DDBJ whole genome shotgun (WGS) entry which is preliminary data.</text>
</comment>
<dbReference type="Pfam" id="PF14567">
    <property type="entry name" value="SUKH_5"/>
    <property type="match status" value="1"/>
</dbReference>
<reference evidence="2 3" key="1">
    <citation type="submission" date="2020-08" db="EMBL/GenBank/DDBJ databases">
        <title>Functional genomics of gut bacteria from endangered species of beetles.</title>
        <authorList>
            <person name="Carlos-Shanley C."/>
        </authorList>
    </citation>
    <scope>NUCLEOTIDE SEQUENCE [LARGE SCALE GENOMIC DNA]</scope>
    <source>
        <strain evidence="2 3">S00198</strain>
    </source>
</reference>
<evidence type="ECO:0000313" key="3">
    <source>
        <dbReference type="Proteomes" id="UP000575083"/>
    </source>
</evidence>
<dbReference type="AlphaFoldDB" id="A0A7X0UC51"/>
<organism evidence="2 3">
    <name type="scientific">Acidovorax soli</name>
    <dbReference type="NCBI Taxonomy" id="592050"/>
    <lineage>
        <taxon>Bacteria</taxon>
        <taxon>Pseudomonadati</taxon>
        <taxon>Pseudomonadota</taxon>
        <taxon>Betaproteobacteria</taxon>
        <taxon>Burkholderiales</taxon>
        <taxon>Comamonadaceae</taxon>
        <taxon>Acidovorax</taxon>
    </lineage>
</organism>
<gene>
    <name evidence="2" type="ORF">HNP48_005758</name>
</gene>
<evidence type="ECO:0000259" key="1">
    <source>
        <dbReference type="SMART" id="SM00860"/>
    </source>
</evidence>
<protein>
    <recommendedName>
        <fullName evidence="1">Knr4/Smi1-like domain-containing protein</fullName>
    </recommendedName>
</protein>
<dbReference type="RefSeq" id="WP_184863652.1">
    <property type="nucleotide sequence ID" value="NZ_JACHLK010000016.1"/>
</dbReference>